<evidence type="ECO:0000256" key="5">
    <source>
        <dbReference type="ARBA" id="ARBA00023163"/>
    </source>
</evidence>
<protein>
    <recommendedName>
        <fullName evidence="10">Homeobox-leucine zipper protein</fullName>
    </recommendedName>
    <alternativeName>
        <fullName evidence="10">HD-ZIP protein</fullName>
    </alternativeName>
    <alternativeName>
        <fullName evidence="10">Homeodomain transcription factor</fullName>
    </alternativeName>
</protein>
<accession>A0AAV9DF15</accession>
<gene>
    <name evidence="14" type="primary">ATHB-20</name>
    <name evidence="14" type="ORF">QJS10_CPB14g01310</name>
</gene>
<comment type="caution">
    <text evidence="14">The sequence shown here is derived from an EMBL/GenBank/DDBJ whole genome shotgun (WGS) entry which is preliminary data.</text>
</comment>
<keyword evidence="4 8" id="KW-0371">Homeobox</keyword>
<evidence type="ECO:0000256" key="8">
    <source>
        <dbReference type="PROSITE-ProRule" id="PRU00108"/>
    </source>
</evidence>
<dbReference type="GO" id="GO:0000981">
    <property type="term" value="F:DNA-binding transcription factor activity, RNA polymerase II-specific"/>
    <property type="evidence" value="ECO:0007669"/>
    <property type="project" value="UniProtKB-UniRule"/>
</dbReference>
<dbReference type="GO" id="GO:0005634">
    <property type="term" value="C:nucleus"/>
    <property type="evidence" value="ECO:0007669"/>
    <property type="project" value="UniProtKB-SubCell"/>
</dbReference>
<dbReference type="Gene3D" id="1.10.10.60">
    <property type="entry name" value="Homeodomain-like"/>
    <property type="match status" value="1"/>
</dbReference>
<dbReference type="GO" id="GO:0045893">
    <property type="term" value="P:positive regulation of DNA-templated transcription"/>
    <property type="evidence" value="ECO:0007669"/>
    <property type="project" value="TreeGrafter"/>
</dbReference>
<feature type="compositionally biased region" description="Basic and acidic residues" evidence="12">
    <location>
        <begin position="247"/>
        <end position="256"/>
    </location>
</feature>
<sequence>MAGRSRIYGGSKLTTVGDPPPEAIEALLVSGSSPGFHGTMVNFQEVHQQPFYQPLDPEEVADDDFDECAYQPGKKRRLSSEQVKFLERSFDTENKLEPERKIQLAKDLGLQPRQVAIWFQNRRARWKTKQLEKDYDVLKTSYDGLKGDYDCLLKEKEKLKAEVIFYTEKLLQREQDRRNTDPIDLTLLAKPVPTPVPTTNQEAEEPQILIACKQEDLSSANGDVFDADSPLSLPLDPADSSNAPLSDESHCEAEEEEPIFRHFPKLEEDDYTSQCNYGFPVDEQTFWLWP</sequence>
<comment type="function">
    <text evidence="10">Transcription factor.</text>
</comment>
<evidence type="ECO:0000256" key="11">
    <source>
        <dbReference type="SAM" id="Coils"/>
    </source>
</evidence>
<dbReference type="InterPro" id="IPR001356">
    <property type="entry name" value="HD"/>
</dbReference>
<proteinExistence type="inferred from homology"/>
<comment type="subcellular location">
    <subcellularLocation>
        <location evidence="1 8 9">Nucleus</location>
    </subcellularLocation>
</comment>
<dbReference type="SMART" id="SM00389">
    <property type="entry name" value="HOX"/>
    <property type="match status" value="1"/>
</dbReference>
<evidence type="ECO:0000256" key="1">
    <source>
        <dbReference type="ARBA" id="ARBA00004123"/>
    </source>
</evidence>
<evidence type="ECO:0000256" key="7">
    <source>
        <dbReference type="ARBA" id="ARBA00025748"/>
    </source>
</evidence>
<evidence type="ECO:0000313" key="15">
    <source>
        <dbReference type="Proteomes" id="UP001180020"/>
    </source>
</evidence>
<dbReference type="AlphaFoldDB" id="A0AAV9DF15"/>
<keyword evidence="2 10" id="KW-0805">Transcription regulation</keyword>
<feature type="coiled-coil region" evidence="11">
    <location>
        <begin position="142"/>
        <end position="169"/>
    </location>
</feature>
<keyword evidence="5 10" id="KW-0804">Transcription</keyword>
<keyword evidence="11" id="KW-0175">Coiled coil</keyword>
<reference evidence="14" key="2">
    <citation type="submission" date="2023-06" db="EMBL/GenBank/DDBJ databases">
        <authorList>
            <person name="Ma L."/>
            <person name="Liu K.-W."/>
            <person name="Li Z."/>
            <person name="Hsiao Y.-Y."/>
            <person name="Qi Y."/>
            <person name="Fu T."/>
            <person name="Tang G."/>
            <person name="Zhang D."/>
            <person name="Sun W.-H."/>
            <person name="Liu D.-K."/>
            <person name="Li Y."/>
            <person name="Chen G.-Z."/>
            <person name="Liu X.-D."/>
            <person name="Liao X.-Y."/>
            <person name="Jiang Y.-T."/>
            <person name="Yu X."/>
            <person name="Hao Y."/>
            <person name="Huang J."/>
            <person name="Zhao X.-W."/>
            <person name="Ke S."/>
            <person name="Chen Y.-Y."/>
            <person name="Wu W.-L."/>
            <person name="Hsu J.-L."/>
            <person name="Lin Y.-F."/>
            <person name="Huang M.-D."/>
            <person name="Li C.-Y."/>
            <person name="Huang L."/>
            <person name="Wang Z.-W."/>
            <person name="Zhao X."/>
            <person name="Zhong W.-Y."/>
            <person name="Peng D.-H."/>
            <person name="Ahmad S."/>
            <person name="Lan S."/>
            <person name="Zhang J.-S."/>
            <person name="Tsai W.-C."/>
            <person name="Van De Peer Y."/>
            <person name="Liu Z.-J."/>
        </authorList>
    </citation>
    <scope>NUCLEOTIDE SEQUENCE</scope>
    <source>
        <strain evidence="14">CP</strain>
        <tissue evidence="14">Leaves</tissue>
    </source>
</reference>
<organism evidence="14 15">
    <name type="scientific">Acorus calamus</name>
    <name type="common">Sweet flag</name>
    <dbReference type="NCBI Taxonomy" id="4465"/>
    <lineage>
        <taxon>Eukaryota</taxon>
        <taxon>Viridiplantae</taxon>
        <taxon>Streptophyta</taxon>
        <taxon>Embryophyta</taxon>
        <taxon>Tracheophyta</taxon>
        <taxon>Spermatophyta</taxon>
        <taxon>Magnoliopsida</taxon>
        <taxon>Liliopsida</taxon>
        <taxon>Acoraceae</taxon>
        <taxon>Acorus</taxon>
    </lineage>
</organism>
<keyword evidence="6 8" id="KW-0539">Nucleus</keyword>
<name>A0AAV9DF15_ACOCL</name>
<evidence type="ECO:0000313" key="14">
    <source>
        <dbReference type="EMBL" id="KAK1298688.1"/>
    </source>
</evidence>
<dbReference type="Pfam" id="PF00046">
    <property type="entry name" value="Homeodomain"/>
    <property type="match status" value="1"/>
</dbReference>
<dbReference type="PROSITE" id="PS50071">
    <property type="entry name" value="HOMEOBOX_2"/>
    <property type="match status" value="1"/>
</dbReference>
<dbReference type="Pfam" id="PF02183">
    <property type="entry name" value="HALZ"/>
    <property type="match status" value="1"/>
</dbReference>
<dbReference type="InterPro" id="IPR003106">
    <property type="entry name" value="Leu_zip_homeo"/>
</dbReference>
<dbReference type="InterPro" id="IPR017970">
    <property type="entry name" value="Homeobox_CS"/>
</dbReference>
<evidence type="ECO:0000256" key="3">
    <source>
        <dbReference type="ARBA" id="ARBA00023125"/>
    </source>
</evidence>
<keyword evidence="15" id="KW-1185">Reference proteome</keyword>
<evidence type="ECO:0000256" key="9">
    <source>
        <dbReference type="RuleBase" id="RU000682"/>
    </source>
</evidence>
<evidence type="ECO:0000256" key="4">
    <source>
        <dbReference type="ARBA" id="ARBA00023155"/>
    </source>
</evidence>
<feature type="domain" description="Homeobox" evidence="13">
    <location>
        <begin position="69"/>
        <end position="129"/>
    </location>
</feature>
<feature type="region of interest" description="Disordered" evidence="12">
    <location>
        <begin position="226"/>
        <end position="256"/>
    </location>
</feature>
<evidence type="ECO:0000256" key="10">
    <source>
        <dbReference type="RuleBase" id="RU369038"/>
    </source>
</evidence>
<dbReference type="InterPro" id="IPR000047">
    <property type="entry name" value="HTH_motif"/>
</dbReference>
<dbReference type="PANTHER" id="PTHR24326:SF606">
    <property type="entry name" value="HOMEOBOX-LEUCINE ZIPPER PROTEIN ATHB-54"/>
    <property type="match status" value="1"/>
</dbReference>
<evidence type="ECO:0000256" key="2">
    <source>
        <dbReference type="ARBA" id="ARBA00023015"/>
    </source>
</evidence>
<dbReference type="CDD" id="cd00086">
    <property type="entry name" value="homeodomain"/>
    <property type="match status" value="1"/>
</dbReference>
<dbReference type="SUPFAM" id="SSF46689">
    <property type="entry name" value="Homeodomain-like"/>
    <property type="match status" value="1"/>
</dbReference>
<dbReference type="Proteomes" id="UP001180020">
    <property type="component" value="Unassembled WGS sequence"/>
</dbReference>
<dbReference type="PROSITE" id="PS00027">
    <property type="entry name" value="HOMEOBOX_1"/>
    <property type="match status" value="1"/>
</dbReference>
<feature type="DNA-binding region" description="Homeobox" evidence="8">
    <location>
        <begin position="71"/>
        <end position="130"/>
    </location>
</feature>
<evidence type="ECO:0000259" key="13">
    <source>
        <dbReference type="PROSITE" id="PS50071"/>
    </source>
</evidence>
<dbReference type="PRINTS" id="PR00031">
    <property type="entry name" value="HTHREPRESSR"/>
</dbReference>
<evidence type="ECO:0000256" key="6">
    <source>
        <dbReference type="ARBA" id="ARBA00023242"/>
    </source>
</evidence>
<reference evidence="14" key="1">
    <citation type="journal article" date="2023" name="Nat. Commun.">
        <title>Diploid and tetraploid genomes of Acorus and the evolution of monocots.</title>
        <authorList>
            <person name="Ma L."/>
            <person name="Liu K.W."/>
            <person name="Li Z."/>
            <person name="Hsiao Y.Y."/>
            <person name="Qi Y."/>
            <person name="Fu T."/>
            <person name="Tang G.D."/>
            <person name="Zhang D."/>
            <person name="Sun W.H."/>
            <person name="Liu D.K."/>
            <person name="Li Y."/>
            <person name="Chen G.Z."/>
            <person name="Liu X.D."/>
            <person name="Liao X.Y."/>
            <person name="Jiang Y.T."/>
            <person name="Yu X."/>
            <person name="Hao Y."/>
            <person name="Huang J."/>
            <person name="Zhao X.W."/>
            <person name="Ke S."/>
            <person name="Chen Y.Y."/>
            <person name="Wu W.L."/>
            <person name="Hsu J.L."/>
            <person name="Lin Y.F."/>
            <person name="Huang M.D."/>
            <person name="Li C.Y."/>
            <person name="Huang L."/>
            <person name="Wang Z.W."/>
            <person name="Zhao X."/>
            <person name="Zhong W.Y."/>
            <person name="Peng D.H."/>
            <person name="Ahmad S."/>
            <person name="Lan S."/>
            <person name="Zhang J.S."/>
            <person name="Tsai W.C."/>
            <person name="Van de Peer Y."/>
            <person name="Liu Z.J."/>
        </authorList>
    </citation>
    <scope>NUCLEOTIDE SEQUENCE</scope>
    <source>
        <strain evidence="14">CP</strain>
    </source>
</reference>
<dbReference type="GO" id="GO:0042802">
    <property type="term" value="F:identical protein binding"/>
    <property type="evidence" value="ECO:0007669"/>
    <property type="project" value="UniProtKB-ARBA"/>
</dbReference>
<dbReference type="EMBL" id="JAUJYO010000014">
    <property type="protein sequence ID" value="KAK1298688.1"/>
    <property type="molecule type" value="Genomic_DNA"/>
</dbReference>
<dbReference type="FunFam" id="1.10.10.60:FF:000159">
    <property type="entry name" value="Homeobox-leucine zipper protein HAT5"/>
    <property type="match status" value="1"/>
</dbReference>
<keyword evidence="3 8" id="KW-0238">DNA-binding</keyword>
<evidence type="ECO:0000256" key="12">
    <source>
        <dbReference type="SAM" id="MobiDB-lite"/>
    </source>
</evidence>
<dbReference type="GO" id="GO:0043565">
    <property type="term" value="F:sequence-specific DNA binding"/>
    <property type="evidence" value="ECO:0007669"/>
    <property type="project" value="InterPro"/>
</dbReference>
<dbReference type="PANTHER" id="PTHR24326">
    <property type="entry name" value="HOMEOBOX-LEUCINE ZIPPER PROTEIN"/>
    <property type="match status" value="1"/>
</dbReference>
<dbReference type="InterPro" id="IPR009057">
    <property type="entry name" value="Homeodomain-like_sf"/>
</dbReference>
<dbReference type="InterPro" id="IPR045224">
    <property type="entry name" value="HDZip_class_I_plant"/>
</dbReference>
<comment type="similarity">
    <text evidence="7 10">Belongs to the HD-ZIP homeobox family. Class I subfamily.</text>
</comment>